<dbReference type="OrthoDB" id="5086500at2759"/>
<keyword evidence="2" id="KW-1133">Transmembrane helix</keyword>
<dbReference type="AlphaFoldDB" id="A0A5N6V3R6"/>
<evidence type="ECO:0000256" key="1">
    <source>
        <dbReference type="SAM" id="MobiDB-lite"/>
    </source>
</evidence>
<dbReference type="InterPro" id="IPR046536">
    <property type="entry name" value="DUF6601"/>
</dbReference>
<name>A0A5N6V3R6_ASPTM</name>
<dbReference type="Proteomes" id="UP000326950">
    <property type="component" value="Unassembled WGS sequence"/>
</dbReference>
<evidence type="ECO:0000259" key="3">
    <source>
        <dbReference type="PROSITE" id="PS50858"/>
    </source>
</evidence>
<dbReference type="EMBL" id="ML738600">
    <property type="protein sequence ID" value="KAE8165477.1"/>
    <property type="molecule type" value="Genomic_DNA"/>
</dbReference>
<dbReference type="PROSITE" id="PS50858">
    <property type="entry name" value="BSD"/>
    <property type="match status" value="1"/>
</dbReference>
<evidence type="ECO:0000256" key="2">
    <source>
        <dbReference type="SAM" id="Phobius"/>
    </source>
</evidence>
<protein>
    <recommendedName>
        <fullName evidence="3">BSD domain-containing protein</fullName>
    </recommendedName>
</protein>
<dbReference type="PANTHER" id="PTHR34414:SF1">
    <property type="entry name" value="SUBTILISIN-LIKE SERINE PROTEASE"/>
    <property type="match status" value="1"/>
</dbReference>
<reference evidence="4 5" key="1">
    <citation type="submission" date="2019-04" db="EMBL/GenBank/DDBJ databases">
        <title>Friends and foes A comparative genomics study of 23 Aspergillus species from section Flavi.</title>
        <authorList>
            <consortium name="DOE Joint Genome Institute"/>
            <person name="Kjaerbolling I."/>
            <person name="Vesth T."/>
            <person name="Frisvad J.C."/>
            <person name="Nybo J.L."/>
            <person name="Theobald S."/>
            <person name="Kildgaard S."/>
            <person name="Isbrandt T."/>
            <person name="Kuo A."/>
            <person name="Sato A."/>
            <person name="Lyhne E.K."/>
            <person name="Kogle M.E."/>
            <person name="Wiebenga A."/>
            <person name="Kun R.S."/>
            <person name="Lubbers R.J."/>
            <person name="Makela M.R."/>
            <person name="Barry K."/>
            <person name="Chovatia M."/>
            <person name="Clum A."/>
            <person name="Daum C."/>
            <person name="Haridas S."/>
            <person name="He G."/>
            <person name="LaButti K."/>
            <person name="Lipzen A."/>
            <person name="Mondo S."/>
            <person name="Riley R."/>
            <person name="Salamov A."/>
            <person name="Simmons B.A."/>
            <person name="Magnuson J.K."/>
            <person name="Henrissat B."/>
            <person name="Mortensen U.H."/>
            <person name="Larsen T.O."/>
            <person name="Devries R.P."/>
            <person name="Grigoriev I.V."/>
            <person name="Machida M."/>
            <person name="Baker S.E."/>
            <person name="Andersen M.R."/>
        </authorList>
    </citation>
    <scope>NUCLEOTIDE SEQUENCE [LARGE SCALE GENOMIC DNA]</scope>
    <source>
        <strain evidence="4 5">CBS 117626</strain>
    </source>
</reference>
<organism evidence="4 5">
    <name type="scientific">Aspergillus tamarii</name>
    <dbReference type="NCBI Taxonomy" id="41984"/>
    <lineage>
        <taxon>Eukaryota</taxon>
        <taxon>Fungi</taxon>
        <taxon>Dikarya</taxon>
        <taxon>Ascomycota</taxon>
        <taxon>Pezizomycotina</taxon>
        <taxon>Eurotiomycetes</taxon>
        <taxon>Eurotiomycetidae</taxon>
        <taxon>Eurotiales</taxon>
        <taxon>Aspergillaceae</taxon>
        <taxon>Aspergillus</taxon>
        <taxon>Aspergillus subgen. Circumdati</taxon>
    </lineage>
</organism>
<feature type="transmembrane region" description="Helical" evidence="2">
    <location>
        <begin position="231"/>
        <end position="252"/>
    </location>
</feature>
<evidence type="ECO:0000313" key="5">
    <source>
        <dbReference type="Proteomes" id="UP000326950"/>
    </source>
</evidence>
<keyword evidence="2" id="KW-0472">Membrane</keyword>
<gene>
    <name evidence="4" type="ORF">BDV40DRAFT_297505</name>
</gene>
<dbReference type="PANTHER" id="PTHR34414">
    <property type="entry name" value="HET DOMAIN-CONTAINING PROTEIN-RELATED"/>
    <property type="match status" value="1"/>
</dbReference>
<dbReference type="InterPro" id="IPR005607">
    <property type="entry name" value="BSD_dom"/>
</dbReference>
<accession>A0A5N6V3R6</accession>
<sequence length="478" mass="55471">MTTEIRIPPFRHRDQLIPDVPDDGQERVPNNPVLSPNQEEVDRFLTRELRTDVLEKLSPYLSFIARRSGAHIDTIDEHIGKGREIVVTENPDLHLVWYYNTLYLKPIPHCLLNYSFWRKYFSRNHQAQSYDVSALGSNCLYALGFLRSYYYLICHESDFQLAVKQHLIPEGISYWDFQIFIHYFSTIPDAAVAHRYHYGQLRLTRLNFVAWLVPPHPLYYHQLDWQMGQHFHCWALVLLFLWASTNLCLSSIQVIHNIMGAHKWAAFDTIGWIFATVTLVFLVALMLMEFGMFNMKMAKLCPNVIVFDGVSIEYGRVKLELLTLRVFDKPIADGLHRQGRVKSDNPLFSDIINKNIKTGFAAEKVCCCSFHTFKRCKIKLQEIDLGSLWVRFLQIFDGFCCLVFGSSGEVDVGWVVQAQLTDGFITKARIASGDNDNLVTKVWDVATGKCRHDEGRRDRWAYETSSREDEEKVERTLL</sequence>
<feature type="domain" description="BSD" evidence="3">
    <location>
        <begin position="66"/>
        <end position="128"/>
    </location>
</feature>
<keyword evidence="5" id="KW-1185">Reference proteome</keyword>
<feature type="region of interest" description="Disordered" evidence="1">
    <location>
        <begin position="16"/>
        <end position="36"/>
    </location>
</feature>
<evidence type="ECO:0000313" key="4">
    <source>
        <dbReference type="EMBL" id="KAE8165477.1"/>
    </source>
</evidence>
<keyword evidence="2" id="KW-0812">Transmembrane</keyword>
<feature type="transmembrane region" description="Helical" evidence="2">
    <location>
        <begin position="264"/>
        <end position="287"/>
    </location>
</feature>
<dbReference type="Pfam" id="PF20246">
    <property type="entry name" value="DUF6601"/>
    <property type="match status" value="1"/>
</dbReference>
<proteinExistence type="predicted"/>